<evidence type="ECO:0000313" key="1">
    <source>
        <dbReference type="EMBL" id="GJT19090.1"/>
    </source>
</evidence>
<dbReference type="EMBL" id="BQNB010013688">
    <property type="protein sequence ID" value="GJT19090.1"/>
    <property type="molecule type" value="Genomic_DNA"/>
</dbReference>
<organism evidence="1 2">
    <name type="scientific">Tanacetum coccineum</name>
    <dbReference type="NCBI Taxonomy" id="301880"/>
    <lineage>
        <taxon>Eukaryota</taxon>
        <taxon>Viridiplantae</taxon>
        <taxon>Streptophyta</taxon>
        <taxon>Embryophyta</taxon>
        <taxon>Tracheophyta</taxon>
        <taxon>Spermatophyta</taxon>
        <taxon>Magnoliopsida</taxon>
        <taxon>eudicotyledons</taxon>
        <taxon>Gunneridae</taxon>
        <taxon>Pentapetalae</taxon>
        <taxon>asterids</taxon>
        <taxon>campanulids</taxon>
        <taxon>Asterales</taxon>
        <taxon>Asteraceae</taxon>
        <taxon>Asteroideae</taxon>
        <taxon>Anthemideae</taxon>
        <taxon>Anthemidinae</taxon>
        <taxon>Tanacetum</taxon>
    </lineage>
</organism>
<reference evidence="1" key="1">
    <citation type="journal article" date="2022" name="Int. J. Mol. Sci.">
        <title>Draft Genome of Tanacetum Coccineum: Genomic Comparison of Closely Related Tanacetum-Family Plants.</title>
        <authorList>
            <person name="Yamashiro T."/>
            <person name="Shiraishi A."/>
            <person name="Nakayama K."/>
            <person name="Satake H."/>
        </authorList>
    </citation>
    <scope>NUCLEOTIDE SEQUENCE</scope>
</reference>
<protein>
    <submittedName>
        <fullName evidence="1">Uncharacterized protein</fullName>
    </submittedName>
</protein>
<gene>
    <name evidence="1" type="ORF">Tco_0877796</name>
</gene>
<sequence>MIMDVSPPYFEWDRLQLCIRAKGFDLWLSLIPILNSLRSFKQPYKPCSLRFANRFTKNSGMVLDRLMVQVRILHQSLSILGLSALTSKIPTHSIMRQLLKTQRIGYLIGGDFNVFKTRLAVYKFEGDELAWWKAYEQTKKFR</sequence>
<evidence type="ECO:0000313" key="2">
    <source>
        <dbReference type="Proteomes" id="UP001151760"/>
    </source>
</evidence>
<proteinExistence type="predicted"/>
<name>A0ABQ5BW25_9ASTR</name>
<accession>A0ABQ5BW25</accession>
<comment type="caution">
    <text evidence="1">The sequence shown here is derived from an EMBL/GenBank/DDBJ whole genome shotgun (WGS) entry which is preliminary data.</text>
</comment>
<reference evidence="1" key="2">
    <citation type="submission" date="2022-01" db="EMBL/GenBank/DDBJ databases">
        <authorList>
            <person name="Yamashiro T."/>
            <person name="Shiraishi A."/>
            <person name="Satake H."/>
            <person name="Nakayama K."/>
        </authorList>
    </citation>
    <scope>NUCLEOTIDE SEQUENCE</scope>
</reference>
<dbReference type="Proteomes" id="UP001151760">
    <property type="component" value="Unassembled WGS sequence"/>
</dbReference>
<keyword evidence="2" id="KW-1185">Reference proteome</keyword>